<proteinExistence type="predicted"/>
<dbReference type="InterPro" id="IPR009936">
    <property type="entry name" value="DUF1468"/>
</dbReference>
<dbReference type="RefSeq" id="WP_097158064.1">
    <property type="nucleotide sequence ID" value="NZ_JBEPMQ010000002.1"/>
</dbReference>
<feature type="transmembrane region" description="Helical" evidence="1">
    <location>
        <begin position="88"/>
        <end position="115"/>
    </location>
</feature>
<feature type="domain" description="DUF1468" evidence="2">
    <location>
        <begin position="6"/>
        <end position="154"/>
    </location>
</feature>
<keyword evidence="4" id="KW-1185">Reference proteome</keyword>
<keyword evidence="1" id="KW-0812">Transmembrane</keyword>
<keyword evidence="1" id="KW-0472">Membrane</keyword>
<gene>
    <name evidence="3" type="ORF">SAMN05877753_103124</name>
</gene>
<evidence type="ECO:0000313" key="4">
    <source>
        <dbReference type="Proteomes" id="UP000219546"/>
    </source>
</evidence>
<evidence type="ECO:0000259" key="2">
    <source>
        <dbReference type="Pfam" id="PF07331"/>
    </source>
</evidence>
<accession>A0A285CPU2</accession>
<feature type="transmembrane region" description="Helical" evidence="1">
    <location>
        <begin position="38"/>
        <end position="61"/>
    </location>
</feature>
<organism evidence="3 4">
    <name type="scientific">Bacillus oleivorans</name>
    <dbReference type="NCBI Taxonomy" id="1448271"/>
    <lineage>
        <taxon>Bacteria</taxon>
        <taxon>Bacillati</taxon>
        <taxon>Bacillota</taxon>
        <taxon>Bacilli</taxon>
        <taxon>Bacillales</taxon>
        <taxon>Bacillaceae</taxon>
        <taxon>Bacillus</taxon>
    </lineage>
</organism>
<dbReference type="AlphaFoldDB" id="A0A285CPU2"/>
<dbReference type="Proteomes" id="UP000219546">
    <property type="component" value="Unassembled WGS sequence"/>
</dbReference>
<reference evidence="3 4" key="1">
    <citation type="submission" date="2017-08" db="EMBL/GenBank/DDBJ databases">
        <authorList>
            <person name="de Groot N.N."/>
        </authorList>
    </citation>
    <scope>NUCLEOTIDE SEQUENCE [LARGE SCALE GENOMIC DNA]</scope>
    <source>
        <strain evidence="3 4">JC228</strain>
    </source>
</reference>
<feature type="transmembrane region" description="Helical" evidence="1">
    <location>
        <begin position="127"/>
        <end position="145"/>
    </location>
</feature>
<name>A0A285CPU2_9BACI</name>
<dbReference type="OrthoDB" id="2883350at2"/>
<dbReference type="Pfam" id="PF07331">
    <property type="entry name" value="TctB"/>
    <property type="match status" value="1"/>
</dbReference>
<evidence type="ECO:0000256" key="1">
    <source>
        <dbReference type="SAM" id="Phobius"/>
    </source>
</evidence>
<protein>
    <submittedName>
        <fullName evidence="3">Putative tricarboxylic transport membrane protein</fullName>
    </submittedName>
</protein>
<sequence length="159" mass="17398">MNKNIISGVVVLAFAVVYTVMAFRLPPPASGSVVIGPSVFPGAIGILLIVTSVILVISGFLERRQDKAKQAAKDGSKEEGEPQDKKKVFLLSLFLLGYVVLFVPLGYLISTALFILSVTMYLDRKAWIRNVIYSLAFPITVYFVFDRVLSVYLPLGPLG</sequence>
<dbReference type="EMBL" id="OAOP01000003">
    <property type="protein sequence ID" value="SNX69579.1"/>
    <property type="molecule type" value="Genomic_DNA"/>
</dbReference>
<evidence type="ECO:0000313" key="3">
    <source>
        <dbReference type="EMBL" id="SNX69579.1"/>
    </source>
</evidence>
<keyword evidence="1" id="KW-1133">Transmembrane helix</keyword>